<dbReference type="InterPro" id="IPR036864">
    <property type="entry name" value="Zn2-C6_fun-type_DNA-bd_sf"/>
</dbReference>
<evidence type="ECO:0000256" key="4">
    <source>
        <dbReference type="ARBA" id="ARBA00023125"/>
    </source>
</evidence>
<dbReference type="InterPro" id="IPR001138">
    <property type="entry name" value="Zn2Cys6_DnaBD"/>
</dbReference>
<keyword evidence="5" id="KW-0804">Transcription</keyword>
<feature type="region of interest" description="Disordered" evidence="7">
    <location>
        <begin position="52"/>
        <end position="82"/>
    </location>
</feature>
<keyword evidence="6" id="KW-0539">Nucleus</keyword>
<gene>
    <name evidence="9" type="ORF">BJ508DRAFT_348320</name>
</gene>
<dbReference type="PROSITE" id="PS50048">
    <property type="entry name" value="ZN2_CY6_FUNGAL_2"/>
    <property type="match status" value="1"/>
</dbReference>
<dbReference type="PANTHER" id="PTHR36206:SF4">
    <property type="entry name" value="HYPOTHETICAL CONSERVED PROTEIN (EUROFUNG)-RELATED"/>
    <property type="match status" value="1"/>
</dbReference>
<evidence type="ECO:0000313" key="9">
    <source>
        <dbReference type="EMBL" id="RPA79353.1"/>
    </source>
</evidence>
<dbReference type="Proteomes" id="UP000275078">
    <property type="component" value="Unassembled WGS sequence"/>
</dbReference>
<feature type="compositionally biased region" description="Basic residues" evidence="7">
    <location>
        <begin position="242"/>
        <end position="253"/>
    </location>
</feature>
<keyword evidence="10" id="KW-1185">Reference proteome</keyword>
<dbReference type="InterPro" id="IPR052360">
    <property type="entry name" value="Transcr_Regulatory_Proteins"/>
</dbReference>
<dbReference type="SMART" id="SM00066">
    <property type="entry name" value="GAL4"/>
    <property type="match status" value="1"/>
</dbReference>
<proteinExistence type="predicted"/>
<dbReference type="GO" id="GO:0000981">
    <property type="term" value="F:DNA-binding transcription factor activity, RNA polymerase II-specific"/>
    <property type="evidence" value="ECO:0007669"/>
    <property type="project" value="InterPro"/>
</dbReference>
<evidence type="ECO:0000256" key="6">
    <source>
        <dbReference type="ARBA" id="ARBA00023242"/>
    </source>
</evidence>
<dbReference type="GO" id="GO:0008270">
    <property type="term" value="F:zinc ion binding"/>
    <property type="evidence" value="ECO:0007669"/>
    <property type="project" value="InterPro"/>
</dbReference>
<accession>A0A3N4HZS1</accession>
<dbReference type="PANTHER" id="PTHR36206">
    <property type="entry name" value="ASPERCRYPTIN BIOSYNTHESIS CLUSTER-SPECIFIC TRANSCRIPTION REGULATOR ATNN-RELATED"/>
    <property type="match status" value="1"/>
</dbReference>
<dbReference type="GO" id="GO:0003677">
    <property type="term" value="F:DNA binding"/>
    <property type="evidence" value="ECO:0007669"/>
    <property type="project" value="UniProtKB-KW"/>
</dbReference>
<reference evidence="9 10" key="1">
    <citation type="journal article" date="2018" name="Nat. Ecol. Evol.">
        <title>Pezizomycetes genomes reveal the molecular basis of ectomycorrhizal truffle lifestyle.</title>
        <authorList>
            <person name="Murat C."/>
            <person name="Payen T."/>
            <person name="Noel B."/>
            <person name="Kuo A."/>
            <person name="Morin E."/>
            <person name="Chen J."/>
            <person name="Kohler A."/>
            <person name="Krizsan K."/>
            <person name="Balestrini R."/>
            <person name="Da Silva C."/>
            <person name="Montanini B."/>
            <person name="Hainaut M."/>
            <person name="Levati E."/>
            <person name="Barry K.W."/>
            <person name="Belfiori B."/>
            <person name="Cichocki N."/>
            <person name="Clum A."/>
            <person name="Dockter R.B."/>
            <person name="Fauchery L."/>
            <person name="Guy J."/>
            <person name="Iotti M."/>
            <person name="Le Tacon F."/>
            <person name="Lindquist E.A."/>
            <person name="Lipzen A."/>
            <person name="Malagnac F."/>
            <person name="Mello A."/>
            <person name="Molinier V."/>
            <person name="Miyauchi S."/>
            <person name="Poulain J."/>
            <person name="Riccioni C."/>
            <person name="Rubini A."/>
            <person name="Sitrit Y."/>
            <person name="Splivallo R."/>
            <person name="Traeger S."/>
            <person name="Wang M."/>
            <person name="Zifcakova L."/>
            <person name="Wipf D."/>
            <person name="Zambonelli A."/>
            <person name="Paolocci F."/>
            <person name="Nowrousian M."/>
            <person name="Ottonello S."/>
            <person name="Baldrian P."/>
            <person name="Spatafora J.W."/>
            <person name="Henrissat B."/>
            <person name="Nagy L.G."/>
            <person name="Aury J.M."/>
            <person name="Wincker P."/>
            <person name="Grigoriev I.V."/>
            <person name="Bonfante P."/>
            <person name="Martin F.M."/>
        </authorList>
    </citation>
    <scope>NUCLEOTIDE SEQUENCE [LARGE SCALE GENOMIC DNA]</scope>
    <source>
        <strain evidence="9 10">RN42</strain>
    </source>
</reference>
<feature type="domain" description="Zn(2)-C6 fungal-type" evidence="8">
    <location>
        <begin position="261"/>
        <end position="289"/>
    </location>
</feature>
<evidence type="ECO:0000256" key="7">
    <source>
        <dbReference type="SAM" id="MobiDB-lite"/>
    </source>
</evidence>
<organism evidence="9 10">
    <name type="scientific">Ascobolus immersus RN42</name>
    <dbReference type="NCBI Taxonomy" id="1160509"/>
    <lineage>
        <taxon>Eukaryota</taxon>
        <taxon>Fungi</taxon>
        <taxon>Dikarya</taxon>
        <taxon>Ascomycota</taxon>
        <taxon>Pezizomycotina</taxon>
        <taxon>Pezizomycetes</taxon>
        <taxon>Pezizales</taxon>
        <taxon>Ascobolaceae</taxon>
        <taxon>Ascobolus</taxon>
    </lineage>
</organism>
<keyword evidence="3" id="KW-0805">Transcription regulation</keyword>
<keyword evidence="4" id="KW-0238">DNA-binding</keyword>
<evidence type="ECO:0000256" key="1">
    <source>
        <dbReference type="ARBA" id="ARBA00022723"/>
    </source>
</evidence>
<evidence type="ECO:0000259" key="8">
    <source>
        <dbReference type="PROSITE" id="PS50048"/>
    </source>
</evidence>
<dbReference type="EMBL" id="ML119700">
    <property type="protein sequence ID" value="RPA79353.1"/>
    <property type="molecule type" value="Genomic_DNA"/>
</dbReference>
<dbReference type="SUPFAM" id="SSF57701">
    <property type="entry name" value="Zn2/Cys6 DNA-binding domain"/>
    <property type="match status" value="1"/>
</dbReference>
<dbReference type="STRING" id="1160509.A0A3N4HZS1"/>
<evidence type="ECO:0000256" key="3">
    <source>
        <dbReference type="ARBA" id="ARBA00023015"/>
    </source>
</evidence>
<keyword evidence="2" id="KW-0862">Zinc</keyword>
<evidence type="ECO:0000313" key="10">
    <source>
        <dbReference type="Proteomes" id="UP000275078"/>
    </source>
</evidence>
<feature type="region of interest" description="Disordered" evidence="7">
    <location>
        <begin position="211"/>
        <end position="253"/>
    </location>
</feature>
<dbReference type="PROSITE" id="PS00463">
    <property type="entry name" value="ZN2_CY6_FUNGAL_1"/>
    <property type="match status" value="1"/>
</dbReference>
<evidence type="ECO:0000256" key="2">
    <source>
        <dbReference type="ARBA" id="ARBA00022833"/>
    </source>
</evidence>
<sequence length="306" mass="33266">MDNTNEARKPSGSNHRLAQPTAVRPKPRIGNSPVEAGISAPLLVPLSMSSPQAPFQALSQAQPQAPFQAPFEAPQAPHQAPHQAPCSFGFRMFETEECYEPRDSRFPTQSAALPPYSLARPPFGATSNSEAQSYTQGWAEQLGYSPGTASSAGGIMSGTPPTQMGAWNTQAASHGPTNGYLQQRYSYGGYYLAGAPSIPSNVPHQEVGYTYPPTVFSPQQPCPNNGLGHHLAPDTAESQKQPKPKPSKGKVVKKLQRTKDGCYTCRARRIKCDEGKPACRNCQKGKRVCDEYDKTRVQPWPKKEKK</sequence>
<dbReference type="Pfam" id="PF00172">
    <property type="entry name" value="Zn_clus"/>
    <property type="match status" value="1"/>
</dbReference>
<dbReference type="OrthoDB" id="3598904at2759"/>
<protein>
    <recommendedName>
        <fullName evidence="8">Zn(2)-C6 fungal-type domain-containing protein</fullName>
    </recommendedName>
</protein>
<keyword evidence="1" id="KW-0479">Metal-binding</keyword>
<dbReference type="AlphaFoldDB" id="A0A3N4HZS1"/>
<dbReference type="Gene3D" id="4.10.240.10">
    <property type="entry name" value="Zn(2)-C6 fungal-type DNA-binding domain"/>
    <property type="match status" value="1"/>
</dbReference>
<name>A0A3N4HZS1_ASCIM</name>
<evidence type="ECO:0000256" key="5">
    <source>
        <dbReference type="ARBA" id="ARBA00023163"/>
    </source>
</evidence>
<feature type="region of interest" description="Disordered" evidence="7">
    <location>
        <begin position="1"/>
        <end position="34"/>
    </location>
</feature>
<dbReference type="CDD" id="cd00067">
    <property type="entry name" value="GAL4"/>
    <property type="match status" value="1"/>
</dbReference>